<evidence type="ECO:0000259" key="2">
    <source>
        <dbReference type="Pfam" id="PF01551"/>
    </source>
</evidence>
<name>A0ABW1IWC4_9PSEU</name>
<dbReference type="Proteomes" id="UP001596302">
    <property type="component" value="Unassembled WGS sequence"/>
</dbReference>
<protein>
    <submittedName>
        <fullName evidence="3">M23 family metallopeptidase</fullName>
        <ecNumber evidence="3">3.4.24.-</ecNumber>
    </submittedName>
</protein>
<dbReference type="EMBL" id="JBHSQW010000001">
    <property type="protein sequence ID" value="MFC5992738.1"/>
    <property type="molecule type" value="Genomic_DNA"/>
</dbReference>
<evidence type="ECO:0000313" key="3">
    <source>
        <dbReference type="EMBL" id="MFC5992738.1"/>
    </source>
</evidence>
<dbReference type="InterPro" id="IPR011055">
    <property type="entry name" value="Dup_hybrid_motif"/>
</dbReference>
<dbReference type="SUPFAM" id="SSF51261">
    <property type="entry name" value="Duplicated hybrid motif"/>
    <property type="match status" value="1"/>
</dbReference>
<dbReference type="PANTHER" id="PTHR21666">
    <property type="entry name" value="PEPTIDASE-RELATED"/>
    <property type="match status" value="1"/>
</dbReference>
<keyword evidence="3" id="KW-0378">Hydrolase</keyword>
<feature type="region of interest" description="Disordered" evidence="1">
    <location>
        <begin position="1"/>
        <end position="22"/>
    </location>
</feature>
<dbReference type="CDD" id="cd12797">
    <property type="entry name" value="M23_peptidase"/>
    <property type="match status" value="1"/>
</dbReference>
<evidence type="ECO:0000313" key="4">
    <source>
        <dbReference type="Proteomes" id="UP001596302"/>
    </source>
</evidence>
<dbReference type="EC" id="3.4.24.-" evidence="3"/>
<proteinExistence type="predicted"/>
<dbReference type="GO" id="GO:0016787">
    <property type="term" value="F:hydrolase activity"/>
    <property type="evidence" value="ECO:0007669"/>
    <property type="project" value="UniProtKB-KW"/>
</dbReference>
<dbReference type="Gene3D" id="2.70.70.10">
    <property type="entry name" value="Glucose Permease (Domain IIA)"/>
    <property type="match status" value="1"/>
</dbReference>
<feature type="domain" description="M23ase beta-sheet core" evidence="2">
    <location>
        <begin position="184"/>
        <end position="279"/>
    </location>
</feature>
<dbReference type="RefSeq" id="WP_379581579.1">
    <property type="nucleotide sequence ID" value="NZ_JBHSQW010000001.1"/>
</dbReference>
<dbReference type="InterPro" id="IPR050570">
    <property type="entry name" value="Cell_wall_metabolism_enzyme"/>
</dbReference>
<gene>
    <name evidence="3" type="ORF">ACFQE5_00770</name>
</gene>
<dbReference type="InterPro" id="IPR016047">
    <property type="entry name" value="M23ase_b-sheet_dom"/>
</dbReference>
<sequence>MARHRSPSGAQPDPDHGAPTCALDVRGAHRLPAPPSASLRGRATIAAVATGAVVAAAQSMVSLHPADPVEDAYRKLAASALIPVTGLETAATGGGGPAAIPAIGGDQLAPDSLSLPEIDPRSQTDVRNLTKAVDIGARLASEAALLQSALAAGAPQAALSGGTAYVLPTLGQLTSGFGGRWGVMHYGVDIANRIGTPIYAVTDGVVEESGPASGFGMWVVLRHRDGSHSVYGHINRSLVKAGQQVSAGEQIAEMGNRGQSTGPHLHFEIWRADGTKINPLPWLAAHGLRILGGG</sequence>
<organism evidence="3 4">
    <name type="scientific">Pseudonocardia hispaniensis</name>
    <dbReference type="NCBI Taxonomy" id="904933"/>
    <lineage>
        <taxon>Bacteria</taxon>
        <taxon>Bacillati</taxon>
        <taxon>Actinomycetota</taxon>
        <taxon>Actinomycetes</taxon>
        <taxon>Pseudonocardiales</taxon>
        <taxon>Pseudonocardiaceae</taxon>
        <taxon>Pseudonocardia</taxon>
    </lineage>
</organism>
<evidence type="ECO:0000256" key="1">
    <source>
        <dbReference type="SAM" id="MobiDB-lite"/>
    </source>
</evidence>
<dbReference type="Pfam" id="PF01551">
    <property type="entry name" value="Peptidase_M23"/>
    <property type="match status" value="1"/>
</dbReference>
<accession>A0ABW1IWC4</accession>
<reference evidence="4" key="1">
    <citation type="journal article" date="2019" name="Int. J. Syst. Evol. Microbiol.">
        <title>The Global Catalogue of Microorganisms (GCM) 10K type strain sequencing project: providing services to taxonomists for standard genome sequencing and annotation.</title>
        <authorList>
            <consortium name="The Broad Institute Genomics Platform"/>
            <consortium name="The Broad Institute Genome Sequencing Center for Infectious Disease"/>
            <person name="Wu L."/>
            <person name="Ma J."/>
        </authorList>
    </citation>
    <scope>NUCLEOTIDE SEQUENCE [LARGE SCALE GENOMIC DNA]</scope>
    <source>
        <strain evidence="4">CCM 8391</strain>
    </source>
</reference>
<comment type="caution">
    <text evidence="3">The sequence shown here is derived from an EMBL/GenBank/DDBJ whole genome shotgun (WGS) entry which is preliminary data.</text>
</comment>
<dbReference type="PANTHER" id="PTHR21666:SF270">
    <property type="entry name" value="MUREIN HYDROLASE ACTIVATOR ENVC"/>
    <property type="match status" value="1"/>
</dbReference>
<keyword evidence="4" id="KW-1185">Reference proteome</keyword>